<name>A0ABM0Y693_CAMSA</name>
<gene>
    <name evidence="3" type="primary">LOC104773308</name>
</gene>
<dbReference type="RefSeq" id="XP_010496192.1">
    <property type="nucleotide sequence ID" value="XM_010497890.1"/>
</dbReference>
<dbReference type="Proteomes" id="UP000694864">
    <property type="component" value="Unplaced"/>
</dbReference>
<evidence type="ECO:0000256" key="1">
    <source>
        <dbReference type="SAM" id="MobiDB-lite"/>
    </source>
</evidence>
<reference evidence="3" key="2">
    <citation type="submission" date="2025-08" db="UniProtKB">
        <authorList>
            <consortium name="RefSeq"/>
        </authorList>
    </citation>
    <scope>IDENTIFICATION</scope>
    <source>
        <tissue evidence="3">Leaf</tissue>
    </source>
</reference>
<proteinExistence type="predicted"/>
<accession>A0ABM0Y693</accession>
<dbReference type="PANTHER" id="PTHR47481:SF14">
    <property type="entry name" value="RETROTRANSPOSON COPIA-LIKE N-TERMINAL DOMAIN-CONTAINING PROTEIN"/>
    <property type="match status" value="1"/>
</dbReference>
<protein>
    <submittedName>
        <fullName evidence="3">Uncharacterized protein LOC104773308</fullName>
    </submittedName>
</protein>
<reference evidence="2" key="1">
    <citation type="journal article" date="2014" name="Nat. Commun.">
        <title>The emerging biofuel crop Camelina sativa retains a highly undifferentiated hexaploid genome structure.</title>
        <authorList>
            <person name="Kagale S."/>
            <person name="Koh C."/>
            <person name="Nixon J."/>
            <person name="Bollina V."/>
            <person name="Clarke W.E."/>
            <person name="Tuteja R."/>
            <person name="Spillane C."/>
            <person name="Robinson S.J."/>
            <person name="Links M.G."/>
            <person name="Clarke C."/>
            <person name="Higgins E.E."/>
            <person name="Huebert T."/>
            <person name="Sharpe A.G."/>
            <person name="Parkin I.A."/>
        </authorList>
    </citation>
    <scope>NUCLEOTIDE SEQUENCE [LARGE SCALE GENOMIC DNA]</scope>
    <source>
        <strain evidence="2">cv. DH55</strain>
    </source>
</reference>
<dbReference type="PANTHER" id="PTHR47481">
    <property type="match status" value="1"/>
</dbReference>
<feature type="region of interest" description="Disordered" evidence="1">
    <location>
        <begin position="65"/>
        <end position="86"/>
    </location>
</feature>
<organism evidence="2 3">
    <name type="scientific">Camelina sativa</name>
    <name type="common">False flax</name>
    <name type="synonym">Myagrum sativum</name>
    <dbReference type="NCBI Taxonomy" id="90675"/>
    <lineage>
        <taxon>Eukaryota</taxon>
        <taxon>Viridiplantae</taxon>
        <taxon>Streptophyta</taxon>
        <taxon>Embryophyta</taxon>
        <taxon>Tracheophyta</taxon>
        <taxon>Spermatophyta</taxon>
        <taxon>Magnoliopsida</taxon>
        <taxon>eudicotyledons</taxon>
        <taxon>Gunneridae</taxon>
        <taxon>Pentapetalae</taxon>
        <taxon>rosids</taxon>
        <taxon>malvids</taxon>
        <taxon>Brassicales</taxon>
        <taxon>Brassicaceae</taxon>
        <taxon>Camelineae</taxon>
        <taxon>Camelina</taxon>
    </lineage>
</organism>
<feature type="compositionally biased region" description="Polar residues" evidence="1">
    <location>
        <begin position="73"/>
        <end position="86"/>
    </location>
</feature>
<evidence type="ECO:0000313" key="3">
    <source>
        <dbReference type="RefSeq" id="XP_010496192.1"/>
    </source>
</evidence>
<evidence type="ECO:0000313" key="2">
    <source>
        <dbReference type="Proteomes" id="UP000694864"/>
    </source>
</evidence>
<keyword evidence="2" id="KW-1185">Reference proteome</keyword>
<dbReference type="GeneID" id="104773308"/>
<sequence length="182" mass="20251">MKLDDKIERILKGLPDDYRRVVDQLEGRESSPALLEVLEKKINQENKLKAALVSSSSLPVTANAVNVRGHPNNRGQSRSNHRNGPTWQQQLFQPRHMPQRSYQGRCQICGVHGHSARRCSQLQFQGGQYPSLSLSLMAPVPWQPRANLAMTGSPSPNNPSLLDSGATHHLTTDLNNLALHQL</sequence>